<dbReference type="InterPro" id="IPR011009">
    <property type="entry name" value="Kinase-like_dom_sf"/>
</dbReference>
<keyword evidence="1" id="KW-0067">ATP-binding</keyword>
<dbReference type="PROSITE" id="PS50011">
    <property type="entry name" value="PROTEIN_KINASE_DOM"/>
    <property type="match status" value="1"/>
</dbReference>
<proteinExistence type="inferred from homology"/>
<dbReference type="SMART" id="SM00220">
    <property type="entry name" value="S_TKc"/>
    <property type="match status" value="1"/>
</dbReference>
<protein>
    <submittedName>
        <fullName evidence="2">Cysteine-rich receptor-like protein kinase 40</fullName>
    </submittedName>
</protein>
<dbReference type="InterPro" id="IPR000719">
    <property type="entry name" value="Prot_kinase_dom"/>
</dbReference>
<keyword evidence="1" id="KW-0418">Kinase</keyword>
<dbReference type="EnsemblPlants" id="EMT07274">
    <property type="protein sequence ID" value="EMT07274"/>
    <property type="gene ID" value="F775_13403"/>
</dbReference>
<organism evidence="2">
    <name type="scientific">Aegilops tauschii</name>
    <name type="common">Tausch's goatgrass</name>
    <name type="synonym">Aegilops squarrosa</name>
    <dbReference type="NCBI Taxonomy" id="37682"/>
    <lineage>
        <taxon>Eukaryota</taxon>
        <taxon>Viridiplantae</taxon>
        <taxon>Streptophyta</taxon>
        <taxon>Embryophyta</taxon>
        <taxon>Tracheophyta</taxon>
        <taxon>Spermatophyta</taxon>
        <taxon>Magnoliopsida</taxon>
        <taxon>Liliopsida</taxon>
        <taxon>Poales</taxon>
        <taxon>Poaceae</taxon>
        <taxon>BOP clade</taxon>
        <taxon>Pooideae</taxon>
        <taxon>Triticodae</taxon>
        <taxon>Triticeae</taxon>
        <taxon>Triticinae</taxon>
        <taxon>Aegilops</taxon>
    </lineage>
</organism>
<dbReference type="Gene3D" id="3.30.200.20">
    <property type="entry name" value="Phosphorylase Kinase, domain 1"/>
    <property type="match status" value="1"/>
</dbReference>
<accession>M8BKK8</accession>
<dbReference type="SUPFAM" id="SSF56112">
    <property type="entry name" value="Protein kinase-like (PK-like)"/>
    <property type="match status" value="1"/>
</dbReference>
<dbReference type="Pfam" id="PF00069">
    <property type="entry name" value="Pkinase"/>
    <property type="match status" value="1"/>
</dbReference>
<dbReference type="PROSITE" id="PS00107">
    <property type="entry name" value="PROTEIN_KINASE_ATP"/>
    <property type="match status" value="1"/>
</dbReference>
<dbReference type="PANTHER" id="PTHR45707">
    <property type="entry name" value="C2 CALCIUM/LIPID-BINDING PLANT PHOSPHORIBOSYLTRANSFERASE FAMILY PROTEIN"/>
    <property type="match status" value="1"/>
</dbReference>
<dbReference type="AlphaFoldDB" id="M8BKK8"/>
<keyword evidence="1" id="KW-0723">Serine/threonine-protein kinase</keyword>
<sequence>MGKKPGMGHPKKKTMREETRKDLRRVKLKDLSQVNHARSTSRWVDLYAPSAIKETIHTIHLRSLSPISLFPSQARIPQVFDLLQFIACSSSHPLLLISSEMNTQEDKQTVLSTLPKDLPLDFLRTITDQFSESRVVGKGAFGTVYTGTMPDGQTIAVKKLAENAPIARDKIFNNEVQNIMAYRHENIVKLVGFCHEGQKKVVLNNGRYIVADVYEGLLCYEYLPKGSLQRNLFDKPIDMAWDVRFKIIKGICDGLHFLHSIPIIHMDLKPQNILLDDNMTPKIADFGLSRLFGKEQTRANTQNVVGSYGYIAPEYLYRGEISTQSDIYSLGLLIIETTTGEKNTPKQNEPSAREFIERVRKNTRC</sequence>
<evidence type="ECO:0000256" key="1">
    <source>
        <dbReference type="RuleBase" id="RU000304"/>
    </source>
</evidence>
<name>M8BKK8_AEGTA</name>
<dbReference type="FunFam" id="1.10.510.10:FF:000870">
    <property type="entry name" value="OSJNBa0016N04.16-like protein"/>
    <property type="match status" value="1"/>
</dbReference>
<keyword evidence="1" id="KW-0808">Transferase</keyword>
<dbReference type="GO" id="GO:0004674">
    <property type="term" value="F:protein serine/threonine kinase activity"/>
    <property type="evidence" value="ECO:0007669"/>
    <property type="project" value="UniProtKB-KW"/>
</dbReference>
<dbReference type="InterPro" id="IPR008271">
    <property type="entry name" value="Ser/Thr_kinase_AS"/>
</dbReference>
<evidence type="ECO:0000313" key="2">
    <source>
        <dbReference type="EnsemblPlants" id="EMT07274"/>
    </source>
</evidence>
<dbReference type="GO" id="GO:0005524">
    <property type="term" value="F:ATP binding"/>
    <property type="evidence" value="ECO:0007669"/>
    <property type="project" value="UniProtKB-UniRule"/>
</dbReference>
<dbReference type="PROSITE" id="PS00108">
    <property type="entry name" value="PROTEIN_KINASE_ST"/>
    <property type="match status" value="1"/>
</dbReference>
<dbReference type="InterPro" id="IPR017441">
    <property type="entry name" value="Protein_kinase_ATP_BS"/>
</dbReference>
<keyword evidence="1" id="KW-0547">Nucleotide-binding</keyword>
<dbReference type="PANTHER" id="PTHR45707:SF59">
    <property type="entry name" value="PROTEIN KINASE DOMAIN-CONTAINING PROTEIN"/>
    <property type="match status" value="1"/>
</dbReference>
<dbReference type="FunFam" id="3.30.200.20:FF:000465">
    <property type="entry name" value="Cysteine-rich receptor-like protein kinase 6"/>
    <property type="match status" value="1"/>
</dbReference>
<reference evidence="2" key="1">
    <citation type="submission" date="2015-06" db="UniProtKB">
        <authorList>
            <consortium name="EnsemblPlants"/>
        </authorList>
    </citation>
    <scope>IDENTIFICATION</scope>
</reference>
<comment type="similarity">
    <text evidence="1">Belongs to the protein kinase superfamily.</text>
</comment>
<dbReference type="Gene3D" id="1.10.510.10">
    <property type="entry name" value="Transferase(Phosphotransferase) domain 1"/>
    <property type="match status" value="1"/>
</dbReference>